<feature type="domain" description="Insulin-like" evidence="2">
    <location>
        <begin position="46"/>
        <end position="118"/>
    </location>
</feature>
<dbReference type="GO" id="GO:0005179">
    <property type="term" value="F:hormone activity"/>
    <property type="evidence" value="ECO:0007669"/>
    <property type="project" value="InterPro"/>
</dbReference>
<evidence type="ECO:0000259" key="2">
    <source>
        <dbReference type="Pfam" id="PF00049"/>
    </source>
</evidence>
<dbReference type="InterPro" id="IPR036438">
    <property type="entry name" value="Insulin-like_sf"/>
</dbReference>
<sequence length="118" mass="13726">MNIKLGFTVFLLMLLVDPPGILGRKCKGRKCKVNEESSIPVDLPRLCGNNIMIYFEKICNSMWARRRRDASTDLFVQTKHEAQDFLSSRRRKRSTDSTDVVEECCGERCRTEEIKEYC</sequence>
<evidence type="ECO:0000256" key="1">
    <source>
        <dbReference type="SAM" id="SignalP"/>
    </source>
</evidence>
<comment type="caution">
    <text evidence="3">The sequence shown here is derived from an EMBL/GenBank/DDBJ whole genome shotgun (WGS) entry which is preliminary data.</text>
</comment>
<evidence type="ECO:0000313" key="3">
    <source>
        <dbReference type="EMBL" id="KAJ7393472.1"/>
    </source>
</evidence>
<feature type="signal peptide" evidence="1">
    <location>
        <begin position="1"/>
        <end position="23"/>
    </location>
</feature>
<protein>
    <recommendedName>
        <fullName evidence="2">Insulin-like domain-containing protein</fullName>
    </recommendedName>
</protein>
<dbReference type="GO" id="GO:0005576">
    <property type="term" value="C:extracellular region"/>
    <property type="evidence" value="ECO:0007669"/>
    <property type="project" value="InterPro"/>
</dbReference>
<organism evidence="3 4">
    <name type="scientific">Desmophyllum pertusum</name>
    <dbReference type="NCBI Taxonomy" id="174260"/>
    <lineage>
        <taxon>Eukaryota</taxon>
        <taxon>Metazoa</taxon>
        <taxon>Cnidaria</taxon>
        <taxon>Anthozoa</taxon>
        <taxon>Hexacorallia</taxon>
        <taxon>Scleractinia</taxon>
        <taxon>Caryophylliina</taxon>
        <taxon>Caryophylliidae</taxon>
        <taxon>Desmophyllum</taxon>
    </lineage>
</organism>
<evidence type="ECO:0000313" key="4">
    <source>
        <dbReference type="Proteomes" id="UP001163046"/>
    </source>
</evidence>
<dbReference type="Pfam" id="PF00049">
    <property type="entry name" value="Insulin"/>
    <property type="match status" value="1"/>
</dbReference>
<dbReference type="SUPFAM" id="SSF56994">
    <property type="entry name" value="Insulin-like"/>
    <property type="match status" value="1"/>
</dbReference>
<keyword evidence="1" id="KW-0732">Signal</keyword>
<dbReference type="Gene3D" id="1.10.100.10">
    <property type="entry name" value="Insulin-like"/>
    <property type="match status" value="1"/>
</dbReference>
<dbReference type="AlphaFoldDB" id="A0A9X0A4X2"/>
<proteinExistence type="predicted"/>
<feature type="chain" id="PRO_5040916032" description="Insulin-like domain-containing protein" evidence="1">
    <location>
        <begin position="24"/>
        <end position="118"/>
    </location>
</feature>
<dbReference type="OrthoDB" id="10019596at2759"/>
<name>A0A9X0A4X2_9CNID</name>
<accession>A0A9X0A4X2</accession>
<gene>
    <name evidence="3" type="ORF">OS493_006453</name>
</gene>
<dbReference type="Proteomes" id="UP001163046">
    <property type="component" value="Unassembled WGS sequence"/>
</dbReference>
<dbReference type="EMBL" id="MU825398">
    <property type="protein sequence ID" value="KAJ7393472.1"/>
    <property type="molecule type" value="Genomic_DNA"/>
</dbReference>
<keyword evidence="4" id="KW-1185">Reference proteome</keyword>
<reference evidence="3" key="1">
    <citation type="submission" date="2023-01" db="EMBL/GenBank/DDBJ databases">
        <title>Genome assembly of the deep-sea coral Lophelia pertusa.</title>
        <authorList>
            <person name="Herrera S."/>
            <person name="Cordes E."/>
        </authorList>
    </citation>
    <scope>NUCLEOTIDE SEQUENCE</scope>
    <source>
        <strain evidence="3">USNM1676648</strain>
        <tissue evidence="3">Polyp</tissue>
    </source>
</reference>
<dbReference type="InterPro" id="IPR016179">
    <property type="entry name" value="Insulin-like"/>
</dbReference>